<dbReference type="InterPro" id="IPR010775">
    <property type="entry name" value="DUF1365"/>
</dbReference>
<dbReference type="Proteomes" id="UP001143362">
    <property type="component" value="Unassembled WGS sequence"/>
</dbReference>
<dbReference type="PANTHER" id="PTHR33973">
    <property type="entry name" value="OS07G0153300 PROTEIN"/>
    <property type="match status" value="1"/>
</dbReference>
<proteinExistence type="predicted"/>
<sequence length="247" mass="29233">MNSAIYEGWVRHRRVSPRQHDFTYKVFMPYLRLDEMPELFQKTRAWGTGRWTPAQFRRSDFLGDPNLPLEQEARRVVRESTGEETKGPIYLLANMRYFGYYMNPICCYYCFKEDGETLDYVIAEVNNTPWDQRHSYVLPAGKGRWLRHSFAKDFHVSPFHPMDMQYQWHSNTPGRKLVLHMANSQHGETVFDATLSMNRHPATAENLNRFLRSYPLMTAKVGAAIYWQALRLWWKGVPFHPHPQSQV</sequence>
<gene>
    <name evidence="1" type="ORF">EYC98_02895</name>
</gene>
<evidence type="ECO:0000313" key="1">
    <source>
        <dbReference type="EMBL" id="MCX2979807.1"/>
    </source>
</evidence>
<name>A0ABT3TC04_9GAMM</name>
<keyword evidence="2" id="KW-1185">Reference proteome</keyword>
<dbReference type="Pfam" id="PF07103">
    <property type="entry name" value="DUF1365"/>
    <property type="match status" value="1"/>
</dbReference>
<dbReference type="EMBL" id="SHNN01000001">
    <property type="protein sequence ID" value="MCX2979807.1"/>
    <property type="molecule type" value="Genomic_DNA"/>
</dbReference>
<accession>A0ABT3TC04</accession>
<organism evidence="1 2">
    <name type="scientific">Candidatus Litorirhabdus singularis</name>
    <dbReference type="NCBI Taxonomy" id="2518993"/>
    <lineage>
        <taxon>Bacteria</taxon>
        <taxon>Pseudomonadati</taxon>
        <taxon>Pseudomonadota</taxon>
        <taxon>Gammaproteobacteria</taxon>
        <taxon>Cellvibrionales</taxon>
        <taxon>Halieaceae</taxon>
        <taxon>Candidatus Litorirhabdus</taxon>
    </lineage>
</organism>
<dbReference type="RefSeq" id="WP_279243802.1">
    <property type="nucleotide sequence ID" value="NZ_SHNN01000001.1"/>
</dbReference>
<protein>
    <submittedName>
        <fullName evidence="1">DUF1365 domain-containing protein</fullName>
    </submittedName>
</protein>
<reference evidence="1" key="1">
    <citation type="submission" date="2019-02" db="EMBL/GenBank/DDBJ databases">
        <authorList>
            <person name="Li S.-H."/>
        </authorList>
    </citation>
    <scope>NUCLEOTIDE SEQUENCE</scope>
    <source>
        <strain evidence="1">IMCC14734</strain>
    </source>
</reference>
<evidence type="ECO:0000313" key="2">
    <source>
        <dbReference type="Proteomes" id="UP001143362"/>
    </source>
</evidence>
<dbReference type="PANTHER" id="PTHR33973:SF4">
    <property type="entry name" value="OS07G0153300 PROTEIN"/>
    <property type="match status" value="1"/>
</dbReference>
<comment type="caution">
    <text evidence="1">The sequence shown here is derived from an EMBL/GenBank/DDBJ whole genome shotgun (WGS) entry which is preliminary data.</text>
</comment>